<feature type="domain" description="ABC transmembrane type-1" evidence="10">
    <location>
        <begin position="63"/>
        <end position="265"/>
    </location>
</feature>
<dbReference type="PROSITE" id="PS50928">
    <property type="entry name" value="ABC_TM1"/>
    <property type="match status" value="1"/>
</dbReference>
<keyword evidence="5 9" id="KW-1133">Transmembrane helix</keyword>
<evidence type="ECO:0000256" key="1">
    <source>
        <dbReference type="ARBA" id="ARBA00004651"/>
    </source>
</evidence>
<dbReference type="AlphaFoldDB" id="A0A971S182"/>
<comment type="similarity">
    <text evidence="9">Belongs to the binding-protein-dependent transport system permease family.</text>
</comment>
<feature type="transmembrane region" description="Helical" evidence="9">
    <location>
        <begin position="101"/>
        <end position="125"/>
    </location>
</feature>
<accession>A0A971S182</accession>
<dbReference type="InterPro" id="IPR035906">
    <property type="entry name" value="MetI-like_sf"/>
</dbReference>
<keyword evidence="7 9" id="KW-0472">Membrane</keyword>
<keyword evidence="6" id="KW-0764">Sulfate transport</keyword>
<dbReference type="InterPro" id="IPR000515">
    <property type="entry name" value="MetI-like"/>
</dbReference>
<keyword evidence="3 9" id="KW-0813">Transport</keyword>
<feature type="transmembrane region" description="Helical" evidence="9">
    <location>
        <begin position="21"/>
        <end position="44"/>
    </location>
</feature>
<evidence type="ECO:0000313" key="12">
    <source>
        <dbReference type="Proteomes" id="UP000777265"/>
    </source>
</evidence>
<sequence length="274" mass="29414">MKSRRQAGALGVTAGERGFRCATFSALALLTCFFLVLMVSLFTYGDRHSLLAMLVSREILLALILSLSTASISAFLSMLIAVPAAYALSQWRFRGKDVVDTVLDLPIVISPMALGAALLIFFATQAGGSIEKMFVRFVFHVPGIILAQFTIVVALAVRLLKSTFDGINPRYEQVARTLGCSKTETFFRVTLPLARNGLIAAAVLTWARAIGEFGATITLAGAVKMKTETLPIAIFLNLSSGNIEGAIAVIFILVVIASLALVTLRRLTRSLKSA</sequence>
<dbReference type="PANTHER" id="PTHR30406:SF8">
    <property type="entry name" value="SULFATE TRANSPORT SYSTEM PERMEASE PROTEIN CYST"/>
    <property type="match status" value="1"/>
</dbReference>
<dbReference type="EMBL" id="JAAYEE010000181">
    <property type="protein sequence ID" value="NLW35898.1"/>
    <property type="molecule type" value="Genomic_DNA"/>
</dbReference>
<dbReference type="Proteomes" id="UP000777265">
    <property type="component" value="Unassembled WGS sequence"/>
</dbReference>
<evidence type="ECO:0000256" key="6">
    <source>
        <dbReference type="ARBA" id="ARBA00023032"/>
    </source>
</evidence>
<feature type="transmembrane region" description="Helical" evidence="9">
    <location>
        <begin position="198"/>
        <end position="223"/>
    </location>
</feature>
<dbReference type="Gene3D" id="1.10.3720.10">
    <property type="entry name" value="MetI-like"/>
    <property type="match status" value="1"/>
</dbReference>
<proteinExistence type="inferred from homology"/>
<protein>
    <submittedName>
        <fullName evidence="11">ABC transporter permease subunit</fullName>
    </submittedName>
</protein>
<dbReference type="CDD" id="cd06261">
    <property type="entry name" value="TM_PBP2"/>
    <property type="match status" value="1"/>
</dbReference>
<comment type="subunit">
    <text evidence="2">The complex is composed of two ATP-binding proteins (CysA), two transmembrane proteins (CysT and CysW) and a solute-binding protein (CysP).</text>
</comment>
<evidence type="ECO:0000256" key="3">
    <source>
        <dbReference type="ARBA" id="ARBA00022448"/>
    </source>
</evidence>
<dbReference type="GO" id="GO:0015419">
    <property type="term" value="F:ABC-type sulfate transporter activity"/>
    <property type="evidence" value="ECO:0007669"/>
    <property type="project" value="InterPro"/>
</dbReference>
<comment type="function">
    <text evidence="8">Part of the ABC transporter complex CysAWTP (TC 3.A.1.6.1) involved in sulfate/thiosulfate import. Probably responsible for the translocation of the substrate across the membrane.</text>
</comment>
<feature type="transmembrane region" description="Helical" evidence="9">
    <location>
        <begin position="137"/>
        <end position="160"/>
    </location>
</feature>
<keyword evidence="4 9" id="KW-0812">Transmembrane</keyword>
<evidence type="ECO:0000256" key="5">
    <source>
        <dbReference type="ARBA" id="ARBA00022989"/>
    </source>
</evidence>
<evidence type="ECO:0000259" key="10">
    <source>
        <dbReference type="PROSITE" id="PS50928"/>
    </source>
</evidence>
<comment type="caution">
    <text evidence="11">The sequence shown here is derived from an EMBL/GenBank/DDBJ whole genome shotgun (WGS) entry which is preliminary data.</text>
</comment>
<dbReference type="Pfam" id="PF00528">
    <property type="entry name" value="BPD_transp_1"/>
    <property type="match status" value="1"/>
</dbReference>
<name>A0A971S182_9BACT</name>
<evidence type="ECO:0000256" key="2">
    <source>
        <dbReference type="ARBA" id="ARBA00011779"/>
    </source>
</evidence>
<evidence type="ECO:0000256" key="9">
    <source>
        <dbReference type="RuleBase" id="RU363032"/>
    </source>
</evidence>
<feature type="transmembrane region" description="Helical" evidence="9">
    <location>
        <begin position="243"/>
        <end position="264"/>
    </location>
</feature>
<dbReference type="NCBIfam" id="TIGR01581">
    <property type="entry name" value="Mo_ABC_porter"/>
    <property type="match status" value="1"/>
</dbReference>
<reference evidence="11" key="1">
    <citation type="journal article" date="2020" name="Biotechnol. Biofuels">
        <title>New insights from the biogas microbiome by comprehensive genome-resolved metagenomics of nearly 1600 species originating from multiple anaerobic digesters.</title>
        <authorList>
            <person name="Campanaro S."/>
            <person name="Treu L."/>
            <person name="Rodriguez-R L.M."/>
            <person name="Kovalovszki A."/>
            <person name="Ziels R.M."/>
            <person name="Maus I."/>
            <person name="Zhu X."/>
            <person name="Kougias P.G."/>
            <person name="Basile A."/>
            <person name="Luo G."/>
            <person name="Schluter A."/>
            <person name="Konstantinidis K.T."/>
            <person name="Angelidaki I."/>
        </authorList>
    </citation>
    <scope>NUCLEOTIDE SEQUENCE</scope>
    <source>
        <strain evidence="11">AS06rmzACSIP_7</strain>
    </source>
</reference>
<dbReference type="PANTHER" id="PTHR30406">
    <property type="entry name" value="SULFATE TRANSPORT SYSTEM PERMEASE PROTEIN"/>
    <property type="match status" value="1"/>
</dbReference>
<dbReference type="GO" id="GO:0005886">
    <property type="term" value="C:plasma membrane"/>
    <property type="evidence" value="ECO:0007669"/>
    <property type="project" value="UniProtKB-SubCell"/>
</dbReference>
<dbReference type="InterPro" id="IPR005667">
    <property type="entry name" value="Sulph_transpt2"/>
</dbReference>
<evidence type="ECO:0000313" key="11">
    <source>
        <dbReference type="EMBL" id="NLW35898.1"/>
    </source>
</evidence>
<feature type="transmembrane region" description="Helical" evidence="9">
    <location>
        <begin position="59"/>
        <end position="89"/>
    </location>
</feature>
<organism evidence="11 12">
    <name type="scientific">Syntrophorhabdus aromaticivorans</name>
    <dbReference type="NCBI Taxonomy" id="328301"/>
    <lineage>
        <taxon>Bacteria</taxon>
        <taxon>Pseudomonadati</taxon>
        <taxon>Thermodesulfobacteriota</taxon>
        <taxon>Syntrophorhabdia</taxon>
        <taxon>Syntrophorhabdales</taxon>
        <taxon>Syntrophorhabdaceae</taxon>
        <taxon>Syntrophorhabdus</taxon>
    </lineage>
</organism>
<comment type="subcellular location">
    <subcellularLocation>
        <location evidence="1 9">Cell membrane</location>
        <topology evidence="1 9">Multi-pass membrane protein</topology>
    </subcellularLocation>
</comment>
<dbReference type="SUPFAM" id="SSF161098">
    <property type="entry name" value="MetI-like"/>
    <property type="match status" value="1"/>
</dbReference>
<reference evidence="11" key="2">
    <citation type="submission" date="2020-01" db="EMBL/GenBank/DDBJ databases">
        <authorList>
            <person name="Campanaro S."/>
        </authorList>
    </citation>
    <scope>NUCLEOTIDE SEQUENCE</scope>
    <source>
        <strain evidence="11">AS06rmzACSIP_7</strain>
    </source>
</reference>
<evidence type="ECO:0000256" key="7">
    <source>
        <dbReference type="ARBA" id="ARBA00023136"/>
    </source>
</evidence>
<dbReference type="InterPro" id="IPR006469">
    <property type="entry name" value="NifC_ABC_porter"/>
</dbReference>
<evidence type="ECO:0000256" key="4">
    <source>
        <dbReference type="ARBA" id="ARBA00022692"/>
    </source>
</evidence>
<evidence type="ECO:0000256" key="8">
    <source>
        <dbReference type="ARBA" id="ARBA00025323"/>
    </source>
</evidence>
<gene>
    <name evidence="11" type="ORF">GXY80_10525</name>
</gene>